<keyword evidence="4" id="KW-0050">Antiport</keyword>
<evidence type="ECO:0000313" key="12">
    <source>
        <dbReference type="Proteomes" id="UP000619536"/>
    </source>
</evidence>
<dbReference type="GO" id="GO:0016020">
    <property type="term" value="C:membrane"/>
    <property type="evidence" value="ECO:0007669"/>
    <property type="project" value="UniProtKB-SubCell"/>
</dbReference>
<keyword evidence="12" id="KW-1185">Reference proteome</keyword>
<feature type="transmembrane region" description="Helical" evidence="9">
    <location>
        <begin position="115"/>
        <end position="136"/>
    </location>
</feature>
<comment type="caution">
    <text evidence="11">The sequence shown here is derived from an EMBL/GenBank/DDBJ whole genome shotgun (WGS) entry which is preliminary data.</text>
</comment>
<evidence type="ECO:0000256" key="9">
    <source>
        <dbReference type="SAM" id="Phobius"/>
    </source>
</evidence>
<feature type="transmembrane region" description="Helical" evidence="9">
    <location>
        <begin position="59"/>
        <end position="76"/>
    </location>
</feature>
<dbReference type="GO" id="GO:1902600">
    <property type="term" value="P:proton transmembrane transport"/>
    <property type="evidence" value="ECO:0007669"/>
    <property type="project" value="InterPro"/>
</dbReference>
<feature type="transmembrane region" description="Helical" evidence="9">
    <location>
        <begin position="175"/>
        <end position="198"/>
    </location>
</feature>
<keyword evidence="5 9" id="KW-0812">Transmembrane</keyword>
<gene>
    <name evidence="11" type="ORF">GCM10007377_11660</name>
</gene>
<dbReference type="PANTHER" id="PTHR43562">
    <property type="entry name" value="NAPA-TYPE SODIUM/HYDROGEN ANTIPORTER"/>
    <property type="match status" value="1"/>
</dbReference>
<evidence type="ECO:0000256" key="1">
    <source>
        <dbReference type="ARBA" id="ARBA00004141"/>
    </source>
</evidence>
<feature type="transmembrane region" description="Helical" evidence="9">
    <location>
        <begin position="148"/>
        <end position="169"/>
    </location>
</feature>
<keyword evidence="8 9" id="KW-0472">Membrane</keyword>
<dbReference type="GO" id="GO:0015297">
    <property type="term" value="F:antiporter activity"/>
    <property type="evidence" value="ECO:0007669"/>
    <property type="project" value="UniProtKB-KW"/>
</dbReference>
<dbReference type="InterPro" id="IPR006153">
    <property type="entry name" value="Cation/H_exchanger_TM"/>
</dbReference>
<dbReference type="InterPro" id="IPR038770">
    <property type="entry name" value="Na+/solute_symporter_sf"/>
</dbReference>
<evidence type="ECO:0000259" key="10">
    <source>
        <dbReference type="Pfam" id="PF00999"/>
    </source>
</evidence>
<keyword evidence="6 9" id="KW-1133">Transmembrane helix</keyword>
<evidence type="ECO:0000313" key="11">
    <source>
        <dbReference type="EMBL" id="GGI14583.1"/>
    </source>
</evidence>
<reference evidence="11" key="2">
    <citation type="submission" date="2020-09" db="EMBL/GenBank/DDBJ databases">
        <authorList>
            <person name="Sun Q."/>
            <person name="Sedlacek I."/>
        </authorList>
    </citation>
    <scope>NUCLEOTIDE SEQUENCE</scope>
    <source>
        <strain evidence="11">CCM 8606</strain>
    </source>
</reference>
<evidence type="ECO:0000256" key="8">
    <source>
        <dbReference type="ARBA" id="ARBA00023136"/>
    </source>
</evidence>
<sequence length="598" mass="63548">MTADLLSLTIAMLIAVLSPIIAKIIPGNVVPQTVLLLVAGSILGPHMLGVITLSPAVELLSELGLAFLFLLAGYEINPQQITGHQGRIGLTTWLITLAIAAAAVTFIPFFGANGLGSIATMIALTTTALGTLMPILKERRLEGTPVGNAVIAYGTWGELGPVFAMAILLSSRSGWKTFAILALFAAICILAAALPIKARKAGTAVYRFLTSNANTSSQTLMRLTVFMLIGLITLSKLFDLDVVLGAFAAGFILRFVSPDGVHTLELKLEGVSYGFLIPIFFIVSGADIDISAVAGNPALLIAFIVALLLIRAIPVFLAMTLDCKANPMSAYHRITVAIYCTTALPIIVAVTSVATAAGTMSQATASTLVAAGAVTVFLMPLLGSITYRIAEMHPVEAVREIARAEREIRTMRGWQATGTQTANMQTTDMQTAELIQTATAAQTADTTQPTTMQSASTPTTTVQPVATQLAQATAALSAQTELVKQAEAATTDGAKLDSTETKQAHSPLLAPHLSLDALSAHTPLAPHDWHEVVRAHWAIRQHILHGTPLPTELSDHMTYTQHMLVEAARERRQRLMELGINPDELGAHLPAHYKYPKQ</sequence>
<dbReference type="RefSeq" id="WP_188355297.1">
    <property type="nucleotide sequence ID" value="NZ_BMDH01000002.1"/>
</dbReference>
<dbReference type="AlphaFoldDB" id="A0A8J3AQN3"/>
<feature type="transmembrane region" description="Helical" evidence="9">
    <location>
        <begin position="334"/>
        <end position="357"/>
    </location>
</feature>
<evidence type="ECO:0000256" key="5">
    <source>
        <dbReference type="ARBA" id="ARBA00022692"/>
    </source>
</evidence>
<comment type="similarity">
    <text evidence="2">Belongs to the monovalent cation:proton antiporter 2 (CPA2) transporter (TC 2.A.37) family.</text>
</comment>
<comment type="subcellular location">
    <subcellularLocation>
        <location evidence="1">Membrane</location>
        <topology evidence="1">Multi-pass membrane protein</topology>
    </subcellularLocation>
</comment>
<feature type="transmembrane region" description="Helical" evidence="9">
    <location>
        <begin position="273"/>
        <end position="294"/>
    </location>
</feature>
<dbReference type="PANTHER" id="PTHR43562:SF1">
    <property type="entry name" value="NA(+)_H(+) ANTIPORTER YJBQ-RELATED"/>
    <property type="match status" value="1"/>
</dbReference>
<feature type="transmembrane region" description="Helical" evidence="9">
    <location>
        <begin position="300"/>
        <end position="322"/>
    </location>
</feature>
<feature type="transmembrane region" description="Helical" evidence="9">
    <location>
        <begin position="6"/>
        <end position="22"/>
    </location>
</feature>
<feature type="transmembrane region" description="Helical" evidence="9">
    <location>
        <begin position="88"/>
        <end position="109"/>
    </location>
</feature>
<name>A0A8J3AQN3_9BIFI</name>
<evidence type="ECO:0000256" key="3">
    <source>
        <dbReference type="ARBA" id="ARBA00022448"/>
    </source>
</evidence>
<evidence type="ECO:0000256" key="7">
    <source>
        <dbReference type="ARBA" id="ARBA00023065"/>
    </source>
</evidence>
<accession>A0A8J3AQN3</accession>
<reference evidence="11" key="1">
    <citation type="journal article" date="2014" name="Int. J. Syst. Evol. Microbiol.">
        <title>Complete genome sequence of Corynebacterium casei LMG S-19264T (=DSM 44701T), isolated from a smear-ripened cheese.</title>
        <authorList>
            <consortium name="US DOE Joint Genome Institute (JGI-PGF)"/>
            <person name="Walter F."/>
            <person name="Albersmeier A."/>
            <person name="Kalinowski J."/>
            <person name="Ruckert C."/>
        </authorList>
    </citation>
    <scope>NUCLEOTIDE SEQUENCE</scope>
    <source>
        <strain evidence="11">CCM 8606</strain>
    </source>
</reference>
<evidence type="ECO:0000256" key="2">
    <source>
        <dbReference type="ARBA" id="ARBA00005551"/>
    </source>
</evidence>
<evidence type="ECO:0000256" key="4">
    <source>
        <dbReference type="ARBA" id="ARBA00022449"/>
    </source>
</evidence>
<keyword evidence="3" id="KW-0813">Transport</keyword>
<evidence type="ECO:0000256" key="6">
    <source>
        <dbReference type="ARBA" id="ARBA00022989"/>
    </source>
</evidence>
<dbReference type="Gene3D" id="1.20.1530.20">
    <property type="match status" value="1"/>
</dbReference>
<dbReference type="Proteomes" id="UP000619536">
    <property type="component" value="Unassembled WGS sequence"/>
</dbReference>
<keyword evidence="7" id="KW-0406">Ion transport</keyword>
<dbReference type="Pfam" id="PF00999">
    <property type="entry name" value="Na_H_Exchanger"/>
    <property type="match status" value="1"/>
</dbReference>
<proteinExistence type="inferred from homology"/>
<protein>
    <recommendedName>
        <fullName evidence="10">Cation/H+ exchanger transmembrane domain-containing protein</fullName>
    </recommendedName>
</protein>
<organism evidence="11 12">
    <name type="scientific">Galliscardovia ingluviei</name>
    <dbReference type="NCBI Taxonomy" id="1769422"/>
    <lineage>
        <taxon>Bacteria</taxon>
        <taxon>Bacillati</taxon>
        <taxon>Actinomycetota</taxon>
        <taxon>Actinomycetes</taxon>
        <taxon>Bifidobacteriales</taxon>
        <taxon>Bifidobacteriaceae</taxon>
        <taxon>Galliscardovia</taxon>
    </lineage>
</organism>
<dbReference type="EMBL" id="BMDH01000002">
    <property type="protein sequence ID" value="GGI14583.1"/>
    <property type="molecule type" value="Genomic_DNA"/>
</dbReference>
<feature type="domain" description="Cation/H+ exchanger transmembrane" evidence="10">
    <location>
        <begin position="13"/>
        <end position="381"/>
    </location>
</feature>
<feature type="transmembrane region" description="Helical" evidence="9">
    <location>
        <begin position="34"/>
        <end position="53"/>
    </location>
</feature>
<feature type="transmembrane region" description="Helical" evidence="9">
    <location>
        <begin position="363"/>
        <end position="382"/>
    </location>
</feature>